<sequence length="666" mass="70337">MSASTLPPLGIPGLFEAVPDALLVVGVDGRIIHANAHTEALFGHPRGSLEGREIEELMPAAARTRHRAYRDRYMAQPHVRPMGATGQTLVGLRSDGSEFAIEIALSPLQSADGPRFLASVRDISGTQRVRQALARARYDAIAARIGQLALEAGTVAELMELLPGLLADALGVDSVAILAAPRDGRPAGIRTATGPAWHAGITPRPFAGEHREPWIIEDIAADPSGAALFPLPLPRSGSAVMVPVLERHRVAGALLATTAEARRFDHDARHLLQSAATTLAAFARQRRAEEQLAHAHRLDAIGQLTGGVAHDFNNLLTVMSGSLQLLETEVDSEAGRALLASALRSVGRGAELTGKLLAFARRQRLLPREVDVPALLHDIGQVLKRTLGDAVRLQLEVQAGLSSAYVDAGQLEAALLNLVLNARDALPRGGVIVVAAAEEQVAHARAGLVPGRYLRLSVSDTGRGMPPDVLARAMEPFFTTKGRERGSGLGLSMVHGFARQSGGDLEIDSRPDVGTEARLYLPVAGGSGTAIAAAATDANASSAGRGERVLVVEDDPAVRAISAAFLRAGGYAVEAVGDAEAALERLRDDAGIALLFTDVMLGPGMDGKRLAQQARALRPGLPVLLTSGDEEHAAEADATPGLRLLRKPWRREELVEAVRTELARPR</sequence>
<evidence type="ECO:0000259" key="9">
    <source>
        <dbReference type="PROSITE" id="PS50112"/>
    </source>
</evidence>
<feature type="modified residue" description="4-aspartylphosphate" evidence="6">
    <location>
        <position position="598"/>
    </location>
</feature>
<keyword evidence="4" id="KW-0808">Transferase</keyword>
<dbReference type="PROSITE" id="PS50112">
    <property type="entry name" value="PAS"/>
    <property type="match status" value="1"/>
</dbReference>
<dbReference type="Pfam" id="PF02518">
    <property type="entry name" value="HATPase_c"/>
    <property type="match status" value="1"/>
</dbReference>
<name>A0ABR8UF62_9GAMM</name>
<dbReference type="SUPFAM" id="SSF55874">
    <property type="entry name" value="ATPase domain of HSP90 chaperone/DNA topoisomerase II/histidine kinase"/>
    <property type="match status" value="1"/>
</dbReference>
<dbReference type="InterPro" id="IPR000700">
    <property type="entry name" value="PAS-assoc_C"/>
</dbReference>
<dbReference type="EC" id="2.7.13.3" evidence="2"/>
<proteinExistence type="predicted"/>
<dbReference type="Gene3D" id="3.40.50.2300">
    <property type="match status" value="1"/>
</dbReference>
<dbReference type="SMART" id="SM00448">
    <property type="entry name" value="REC"/>
    <property type="match status" value="1"/>
</dbReference>
<dbReference type="NCBIfam" id="TIGR00229">
    <property type="entry name" value="sensory_box"/>
    <property type="match status" value="1"/>
</dbReference>
<evidence type="ECO:0000256" key="5">
    <source>
        <dbReference type="ARBA" id="ARBA00022777"/>
    </source>
</evidence>
<dbReference type="SUPFAM" id="SSF47384">
    <property type="entry name" value="Homodimeric domain of signal transducing histidine kinase"/>
    <property type="match status" value="1"/>
</dbReference>
<dbReference type="PROSITE" id="PS50109">
    <property type="entry name" value="HIS_KIN"/>
    <property type="match status" value="1"/>
</dbReference>
<evidence type="ECO:0000256" key="6">
    <source>
        <dbReference type="PROSITE-ProRule" id="PRU00169"/>
    </source>
</evidence>
<dbReference type="Gene3D" id="3.30.565.10">
    <property type="entry name" value="Histidine kinase-like ATPase, C-terminal domain"/>
    <property type="match status" value="1"/>
</dbReference>
<evidence type="ECO:0000256" key="2">
    <source>
        <dbReference type="ARBA" id="ARBA00012438"/>
    </source>
</evidence>
<evidence type="ECO:0000256" key="4">
    <source>
        <dbReference type="ARBA" id="ARBA00022679"/>
    </source>
</evidence>
<dbReference type="EMBL" id="JACSQJ010000001">
    <property type="protein sequence ID" value="MBD7986631.1"/>
    <property type="molecule type" value="Genomic_DNA"/>
</dbReference>
<dbReference type="Pfam" id="PF00072">
    <property type="entry name" value="Response_reg"/>
    <property type="match status" value="1"/>
</dbReference>
<dbReference type="Pfam" id="PF08448">
    <property type="entry name" value="PAS_4"/>
    <property type="match status" value="1"/>
</dbReference>
<dbReference type="InterPro" id="IPR036097">
    <property type="entry name" value="HisK_dim/P_sf"/>
</dbReference>
<dbReference type="InterPro" id="IPR029016">
    <property type="entry name" value="GAF-like_dom_sf"/>
</dbReference>
<evidence type="ECO:0000259" key="7">
    <source>
        <dbReference type="PROSITE" id="PS50109"/>
    </source>
</evidence>
<dbReference type="InterPro" id="IPR003594">
    <property type="entry name" value="HATPase_dom"/>
</dbReference>
<dbReference type="SMART" id="SM00387">
    <property type="entry name" value="HATPase_c"/>
    <property type="match status" value="1"/>
</dbReference>
<evidence type="ECO:0000313" key="12">
    <source>
        <dbReference type="Proteomes" id="UP000647183"/>
    </source>
</evidence>
<dbReference type="Proteomes" id="UP000647183">
    <property type="component" value="Unassembled WGS sequence"/>
</dbReference>
<evidence type="ECO:0000259" key="8">
    <source>
        <dbReference type="PROSITE" id="PS50110"/>
    </source>
</evidence>
<keyword evidence="3 6" id="KW-0597">Phosphoprotein</keyword>
<dbReference type="SMART" id="SM00388">
    <property type="entry name" value="HisKA"/>
    <property type="match status" value="1"/>
</dbReference>
<feature type="domain" description="PAS" evidence="9">
    <location>
        <begin position="14"/>
        <end position="59"/>
    </location>
</feature>
<dbReference type="InterPro" id="IPR013656">
    <property type="entry name" value="PAS_4"/>
</dbReference>
<dbReference type="SUPFAM" id="SSF55781">
    <property type="entry name" value="GAF domain-like"/>
    <property type="match status" value="1"/>
</dbReference>
<dbReference type="InterPro" id="IPR004358">
    <property type="entry name" value="Sig_transdc_His_kin-like_C"/>
</dbReference>
<dbReference type="SMART" id="SM00065">
    <property type="entry name" value="GAF"/>
    <property type="match status" value="1"/>
</dbReference>
<dbReference type="CDD" id="cd00082">
    <property type="entry name" value="HisKA"/>
    <property type="match status" value="1"/>
</dbReference>
<gene>
    <name evidence="11" type="ORF">H9645_01140</name>
</gene>
<dbReference type="InterPro" id="IPR036890">
    <property type="entry name" value="HATPase_C_sf"/>
</dbReference>
<dbReference type="SUPFAM" id="SSF55785">
    <property type="entry name" value="PYP-like sensor domain (PAS domain)"/>
    <property type="match status" value="1"/>
</dbReference>
<keyword evidence="12" id="KW-1185">Reference proteome</keyword>
<accession>A0ABR8UF62</accession>
<dbReference type="InterPro" id="IPR003661">
    <property type="entry name" value="HisK_dim/P_dom"/>
</dbReference>
<dbReference type="InterPro" id="IPR000014">
    <property type="entry name" value="PAS"/>
</dbReference>
<organism evidence="11 12">
    <name type="scientific">Luteimonas colneyensis</name>
    <dbReference type="NCBI Taxonomy" id="2762230"/>
    <lineage>
        <taxon>Bacteria</taxon>
        <taxon>Pseudomonadati</taxon>
        <taxon>Pseudomonadota</taxon>
        <taxon>Gammaproteobacteria</taxon>
        <taxon>Lysobacterales</taxon>
        <taxon>Lysobacteraceae</taxon>
        <taxon>Luteimonas</taxon>
    </lineage>
</organism>
<dbReference type="Gene3D" id="1.10.287.130">
    <property type="match status" value="1"/>
</dbReference>
<dbReference type="InterPro" id="IPR005467">
    <property type="entry name" value="His_kinase_dom"/>
</dbReference>
<reference evidence="11 12" key="1">
    <citation type="submission" date="2020-08" db="EMBL/GenBank/DDBJ databases">
        <title>A Genomic Blueprint of the Chicken Gut Microbiome.</title>
        <authorList>
            <person name="Gilroy R."/>
            <person name="Ravi A."/>
            <person name="Getino M."/>
            <person name="Pursley I."/>
            <person name="Horton D.L."/>
            <person name="Alikhan N.-F."/>
            <person name="Baker D."/>
            <person name="Gharbi K."/>
            <person name="Hall N."/>
            <person name="Watson M."/>
            <person name="Adriaenssens E.M."/>
            <person name="Foster-Nyarko E."/>
            <person name="Jarju S."/>
            <person name="Secka A."/>
            <person name="Antonio M."/>
            <person name="Oren A."/>
            <person name="Chaudhuri R."/>
            <person name="La Ragione R.M."/>
            <person name="Hildebrand F."/>
            <person name="Pallen M.J."/>
        </authorList>
    </citation>
    <scope>NUCLEOTIDE SEQUENCE [LARGE SCALE GENOMIC DNA]</scope>
    <source>
        <strain evidence="11 12">Sa2BVA3</strain>
    </source>
</reference>
<dbReference type="CDD" id="cd00130">
    <property type="entry name" value="PAS"/>
    <property type="match status" value="1"/>
</dbReference>
<evidence type="ECO:0000313" key="11">
    <source>
        <dbReference type="EMBL" id="MBD7986631.1"/>
    </source>
</evidence>
<feature type="domain" description="PAC" evidence="10">
    <location>
        <begin position="85"/>
        <end position="135"/>
    </location>
</feature>
<protein>
    <recommendedName>
        <fullName evidence="2">histidine kinase</fullName>
        <ecNumber evidence="2">2.7.13.3</ecNumber>
    </recommendedName>
</protein>
<dbReference type="PRINTS" id="PR00344">
    <property type="entry name" value="BCTRLSENSOR"/>
</dbReference>
<evidence type="ECO:0000259" key="10">
    <source>
        <dbReference type="PROSITE" id="PS50113"/>
    </source>
</evidence>
<feature type="domain" description="Response regulatory" evidence="8">
    <location>
        <begin position="548"/>
        <end position="662"/>
    </location>
</feature>
<evidence type="ECO:0000256" key="3">
    <source>
        <dbReference type="ARBA" id="ARBA00022553"/>
    </source>
</evidence>
<dbReference type="InterPro" id="IPR003018">
    <property type="entry name" value="GAF"/>
</dbReference>
<dbReference type="InterPro" id="IPR011006">
    <property type="entry name" value="CheY-like_superfamily"/>
</dbReference>
<dbReference type="RefSeq" id="WP_191727897.1">
    <property type="nucleotide sequence ID" value="NZ_JACSQJ010000001.1"/>
</dbReference>
<dbReference type="InterPro" id="IPR001789">
    <property type="entry name" value="Sig_transdc_resp-reg_receiver"/>
</dbReference>
<keyword evidence="5" id="KW-0418">Kinase</keyword>
<feature type="domain" description="Histidine kinase" evidence="7">
    <location>
        <begin position="307"/>
        <end position="525"/>
    </location>
</feature>
<dbReference type="SUPFAM" id="SSF52172">
    <property type="entry name" value="CheY-like"/>
    <property type="match status" value="1"/>
</dbReference>
<dbReference type="InterPro" id="IPR035965">
    <property type="entry name" value="PAS-like_dom_sf"/>
</dbReference>
<dbReference type="Gene3D" id="3.30.450.40">
    <property type="match status" value="1"/>
</dbReference>
<dbReference type="PANTHER" id="PTHR43065:SF42">
    <property type="entry name" value="TWO-COMPONENT SENSOR PPRA"/>
    <property type="match status" value="1"/>
</dbReference>
<comment type="catalytic activity">
    <reaction evidence="1">
        <text>ATP + protein L-histidine = ADP + protein N-phospho-L-histidine.</text>
        <dbReference type="EC" id="2.7.13.3"/>
    </reaction>
</comment>
<comment type="caution">
    <text evidence="11">The sequence shown here is derived from an EMBL/GenBank/DDBJ whole genome shotgun (WGS) entry which is preliminary data.</text>
</comment>
<dbReference type="PROSITE" id="PS50110">
    <property type="entry name" value="RESPONSE_REGULATORY"/>
    <property type="match status" value="1"/>
</dbReference>
<dbReference type="SMART" id="SM00091">
    <property type="entry name" value="PAS"/>
    <property type="match status" value="1"/>
</dbReference>
<evidence type="ECO:0000256" key="1">
    <source>
        <dbReference type="ARBA" id="ARBA00000085"/>
    </source>
</evidence>
<dbReference type="PROSITE" id="PS50113">
    <property type="entry name" value="PAC"/>
    <property type="match status" value="1"/>
</dbReference>
<dbReference type="Pfam" id="PF01590">
    <property type="entry name" value="GAF"/>
    <property type="match status" value="1"/>
</dbReference>
<dbReference type="PANTHER" id="PTHR43065">
    <property type="entry name" value="SENSOR HISTIDINE KINASE"/>
    <property type="match status" value="1"/>
</dbReference>
<dbReference type="Pfam" id="PF00512">
    <property type="entry name" value="HisKA"/>
    <property type="match status" value="1"/>
</dbReference>
<dbReference type="Gene3D" id="3.30.450.20">
    <property type="entry name" value="PAS domain"/>
    <property type="match status" value="1"/>
</dbReference>